<dbReference type="InterPro" id="IPR036291">
    <property type="entry name" value="NAD(P)-bd_dom_sf"/>
</dbReference>
<feature type="domain" description="Shikimate dehydrogenase substrate binding N-terminal" evidence="4">
    <location>
        <begin position="7"/>
        <end position="89"/>
    </location>
</feature>
<gene>
    <name evidence="5" type="primary">aroE</name>
    <name evidence="5" type="ORF">GU926_15010</name>
</gene>
<dbReference type="Gene3D" id="3.40.50.720">
    <property type="entry name" value="NAD(P)-binding Rossmann-like Domain"/>
    <property type="match status" value="1"/>
</dbReference>
<reference evidence="5 6" key="1">
    <citation type="submission" date="2020-01" db="EMBL/GenBank/DDBJ databases">
        <authorList>
            <person name="Kim M."/>
        </authorList>
    </citation>
    <scope>NUCLEOTIDE SEQUENCE [LARGE SCALE GENOMIC DNA]</scope>
    <source>
        <strain evidence="5 6">BT10</strain>
    </source>
</reference>
<dbReference type="SUPFAM" id="SSF51735">
    <property type="entry name" value="NAD(P)-binding Rossmann-fold domains"/>
    <property type="match status" value="1"/>
</dbReference>
<dbReference type="EMBL" id="CP047897">
    <property type="protein sequence ID" value="QHL88667.1"/>
    <property type="molecule type" value="Genomic_DNA"/>
</dbReference>
<protein>
    <submittedName>
        <fullName evidence="5">Shikimate dehydrogenase</fullName>
        <ecNumber evidence="5">1.1.1.25</ecNumber>
    </submittedName>
</protein>
<sequence>MNNLYGLIGFQLSHSFSKGYFTEKFKAENIQNSAYQLFELNSIAEFPELLRAHPNLHGLNVTIPYKEAIIPFLDRLDPAAAAIGAVNVVKFEHGALVGYNSDYLGFMQSLQKFYPCHPQSKALVLGTGGAAKAVLAALKHLHISYTLVSREKRPGMITYQELTPAQMAAATLIVNTSPVGTYPNVQEAPAIPYELLSAQHYLYDLVYNPPVTEFMKRGQAMGAKTINGYEMLCLQAEAAWQIWNS</sequence>
<dbReference type="GO" id="GO:0009423">
    <property type="term" value="P:chorismate biosynthetic process"/>
    <property type="evidence" value="ECO:0007669"/>
    <property type="project" value="TreeGrafter"/>
</dbReference>
<evidence type="ECO:0000313" key="5">
    <source>
        <dbReference type="EMBL" id="QHL88667.1"/>
    </source>
</evidence>
<dbReference type="GO" id="GO:0004764">
    <property type="term" value="F:shikimate 3-dehydrogenase (NADP+) activity"/>
    <property type="evidence" value="ECO:0007669"/>
    <property type="project" value="UniProtKB-EC"/>
</dbReference>
<dbReference type="Pfam" id="PF08501">
    <property type="entry name" value="Shikimate_dh_N"/>
    <property type="match status" value="1"/>
</dbReference>
<dbReference type="SUPFAM" id="SSF53223">
    <property type="entry name" value="Aminoacid dehydrogenase-like, N-terminal domain"/>
    <property type="match status" value="1"/>
</dbReference>
<dbReference type="InterPro" id="IPR046346">
    <property type="entry name" value="Aminoacid_DH-like_N_sf"/>
</dbReference>
<keyword evidence="6" id="KW-1185">Reference proteome</keyword>
<dbReference type="GO" id="GO:0019632">
    <property type="term" value="P:shikimate metabolic process"/>
    <property type="evidence" value="ECO:0007669"/>
    <property type="project" value="TreeGrafter"/>
</dbReference>
<dbReference type="PANTHER" id="PTHR21089">
    <property type="entry name" value="SHIKIMATE DEHYDROGENASE"/>
    <property type="match status" value="1"/>
</dbReference>
<evidence type="ECO:0000256" key="2">
    <source>
        <dbReference type="ARBA" id="ARBA00023002"/>
    </source>
</evidence>
<dbReference type="InterPro" id="IPR013708">
    <property type="entry name" value="Shikimate_DH-bd_N"/>
</dbReference>
<dbReference type="GO" id="GO:0009073">
    <property type="term" value="P:aromatic amino acid family biosynthetic process"/>
    <property type="evidence" value="ECO:0007669"/>
    <property type="project" value="UniProtKB-KW"/>
</dbReference>
<comment type="pathway">
    <text evidence="1">Metabolic intermediate biosynthesis; chorismate biosynthesis; chorismate from D-erythrose 4-phosphate and phosphoenolpyruvate: step 4/7.</text>
</comment>
<evidence type="ECO:0000256" key="1">
    <source>
        <dbReference type="ARBA" id="ARBA00004871"/>
    </source>
</evidence>
<keyword evidence="3" id="KW-0057">Aromatic amino acid biosynthesis</keyword>
<dbReference type="Proteomes" id="UP000464214">
    <property type="component" value="Chromosome"/>
</dbReference>
<dbReference type="GO" id="GO:0050661">
    <property type="term" value="F:NADP binding"/>
    <property type="evidence" value="ECO:0007669"/>
    <property type="project" value="TreeGrafter"/>
</dbReference>
<dbReference type="Gene3D" id="3.40.50.10860">
    <property type="entry name" value="Leucine Dehydrogenase, chain A, domain 1"/>
    <property type="match status" value="1"/>
</dbReference>
<dbReference type="PANTHER" id="PTHR21089:SF1">
    <property type="entry name" value="BIFUNCTIONAL 3-DEHYDROQUINATE DEHYDRATASE_SHIKIMATE DEHYDROGENASE, CHLOROPLASTIC"/>
    <property type="match status" value="1"/>
</dbReference>
<evidence type="ECO:0000259" key="4">
    <source>
        <dbReference type="Pfam" id="PF08501"/>
    </source>
</evidence>
<dbReference type="RefSeq" id="WP_160693309.1">
    <property type="nucleotide sequence ID" value="NZ_CP047897.1"/>
</dbReference>
<proteinExistence type="predicted"/>
<dbReference type="GO" id="GO:0005829">
    <property type="term" value="C:cytosol"/>
    <property type="evidence" value="ECO:0007669"/>
    <property type="project" value="TreeGrafter"/>
</dbReference>
<name>A0A6P1P2N5_9BACT</name>
<evidence type="ECO:0000256" key="3">
    <source>
        <dbReference type="ARBA" id="ARBA00023141"/>
    </source>
</evidence>
<evidence type="ECO:0000313" key="6">
    <source>
        <dbReference type="Proteomes" id="UP000464214"/>
    </source>
</evidence>
<dbReference type="AlphaFoldDB" id="A0A6P1P2N5"/>
<keyword evidence="3" id="KW-0028">Amino-acid biosynthesis</keyword>
<dbReference type="InterPro" id="IPR022893">
    <property type="entry name" value="Shikimate_DH_fam"/>
</dbReference>
<accession>A0A6P1P2N5</accession>
<dbReference type="EC" id="1.1.1.25" evidence="5"/>
<dbReference type="KEGG" id="nib:GU926_15010"/>
<organism evidence="5 6">
    <name type="scientific">Nibribacter ruber</name>
    <dbReference type="NCBI Taxonomy" id="2698458"/>
    <lineage>
        <taxon>Bacteria</taxon>
        <taxon>Pseudomonadati</taxon>
        <taxon>Bacteroidota</taxon>
        <taxon>Cytophagia</taxon>
        <taxon>Cytophagales</taxon>
        <taxon>Hymenobacteraceae</taxon>
        <taxon>Nibribacter</taxon>
    </lineage>
</organism>
<keyword evidence="2 5" id="KW-0560">Oxidoreductase</keyword>